<dbReference type="InterPro" id="IPR000182">
    <property type="entry name" value="GNAT_dom"/>
</dbReference>
<feature type="domain" description="N-acetyltransferase" evidence="1">
    <location>
        <begin position="7"/>
        <end position="154"/>
    </location>
</feature>
<dbReference type="CDD" id="cd04301">
    <property type="entry name" value="NAT_SF"/>
    <property type="match status" value="1"/>
</dbReference>
<dbReference type="RefSeq" id="WP_191043394.1">
    <property type="nucleotide sequence ID" value="NZ_JACXAA010000031.1"/>
</dbReference>
<sequence>MIDPLTIHVRQEQSSDHQATEALALAAFDPDPRVAELVRRLRASDSLITELNLVAQVENRIVGHLMFSRARITSGHELALLSPLGVLPKFQRQHIGSALMLHALTWLKTSPYPLVILEGVPSYYPRFGFVAAHPLGINPPFDLPPAVWQAYRLPAYSTQVRGMVHYPEPFDFLHIEP</sequence>
<protein>
    <submittedName>
        <fullName evidence="2">N-acetyltransferase</fullName>
    </submittedName>
</protein>
<dbReference type="Pfam" id="PF13508">
    <property type="entry name" value="Acetyltransf_7"/>
    <property type="match status" value="1"/>
</dbReference>
<dbReference type="EMBL" id="JACXAA010000031">
    <property type="protein sequence ID" value="MBD2757772.1"/>
    <property type="molecule type" value="Genomic_DNA"/>
</dbReference>
<organism evidence="2 3">
    <name type="scientific">Spirosoma validum</name>
    <dbReference type="NCBI Taxonomy" id="2771355"/>
    <lineage>
        <taxon>Bacteria</taxon>
        <taxon>Pseudomonadati</taxon>
        <taxon>Bacteroidota</taxon>
        <taxon>Cytophagia</taxon>
        <taxon>Cytophagales</taxon>
        <taxon>Cytophagaceae</taxon>
        <taxon>Spirosoma</taxon>
    </lineage>
</organism>
<evidence type="ECO:0000313" key="2">
    <source>
        <dbReference type="EMBL" id="MBD2757772.1"/>
    </source>
</evidence>
<dbReference type="SUPFAM" id="SSF55729">
    <property type="entry name" value="Acyl-CoA N-acyltransferases (Nat)"/>
    <property type="match status" value="1"/>
</dbReference>
<evidence type="ECO:0000259" key="1">
    <source>
        <dbReference type="PROSITE" id="PS51186"/>
    </source>
</evidence>
<dbReference type="Proteomes" id="UP000653797">
    <property type="component" value="Unassembled WGS sequence"/>
</dbReference>
<gene>
    <name evidence="2" type="ORF">IC230_33225</name>
</gene>
<keyword evidence="3" id="KW-1185">Reference proteome</keyword>
<dbReference type="AlphaFoldDB" id="A0A927B9Q1"/>
<dbReference type="PROSITE" id="PS51186">
    <property type="entry name" value="GNAT"/>
    <property type="match status" value="1"/>
</dbReference>
<comment type="caution">
    <text evidence="2">The sequence shown here is derived from an EMBL/GenBank/DDBJ whole genome shotgun (WGS) entry which is preliminary data.</text>
</comment>
<dbReference type="InterPro" id="IPR016181">
    <property type="entry name" value="Acyl_CoA_acyltransferase"/>
</dbReference>
<name>A0A927B9Q1_9BACT</name>
<dbReference type="GO" id="GO:0016747">
    <property type="term" value="F:acyltransferase activity, transferring groups other than amino-acyl groups"/>
    <property type="evidence" value="ECO:0007669"/>
    <property type="project" value="InterPro"/>
</dbReference>
<proteinExistence type="predicted"/>
<dbReference type="Gene3D" id="3.40.630.30">
    <property type="match status" value="1"/>
</dbReference>
<accession>A0A927B9Q1</accession>
<reference evidence="2" key="1">
    <citation type="submission" date="2020-09" db="EMBL/GenBank/DDBJ databases">
        <authorList>
            <person name="Kim M.K."/>
        </authorList>
    </citation>
    <scope>NUCLEOTIDE SEQUENCE</scope>
    <source>
        <strain evidence="2">BT704</strain>
    </source>
</reference>
<evidence type="ECO:0000313" key="3">
    <source>
        <dbReference type="Proteomes" id="UP000653797"/>
    </source>
</evidence>